<accession>A0ABN2UDN6</accession>
<sequence>MQHRKLRVTCDLRGVPIATRRQFVDVASGVAASFCSRNNDFQGAWLPGVLLRAQTSPDTADIVVDLIMGCDDNAVAANVGERYGNLLRSITARVGLSATMMTSAQLRVQYAPRAPNWTREEWTNPREELDRPTWSFVVTVSITDDRAHVHEATCANWCWPELRALPVSGSLYGPDGRTRHPHR</sequence>
<keyword evidence="2" id="KW-1185">Reference proteome</keyword>
<organism evidence="1 2">
    <name type="scientific">Agromyces tropicus</name>
    <dbReference type="NCBI Taxonomy" id="555371"/>
    <lineage>
        <taxon>Bacteria</taxon>
        <taxon>Bacillati</taxon>
        <taxon>Actinomycetota</taxon>
        <taxon>Actinomycetes</taxon>
        <taxon>Micrococcales</taxon>
        <taxon>Microbacteriaceae</taxon>
        <taxon>Agromyces</taxon>
    </lineage>
</organism>
<evidence type="ECO:0000313" key="2">
    <source>
        <dbReference type="Proteomes" id="UP001501196"/>
    </source>
</evidence>
<dbReference type="EMBL" id="BAAAPW010000002">
    <property type="protein sequence ID" value="GAA2030460.1"/>
    <property type="molecule type" value="Genomic_DNA"/>
</dbReference>
<proteinExistence type="predicted"/>
<reference evidence="1 2" key="1">
    <citation type="journal article" date="2019" name="Int. J. Syst. Evol. Microbiol.">
        <title>The Global Catalogue of Microorganisms (GCM) 10K type strain sequencing project: providing services to taxonomists for standard genome sequencing and annotation.</title>
        <authorList>
            <consortium name="The Broad Institute Genomics Platform"/>
            <consortium name="The Broad Institute Genome Sequencing Center for Infectious Disease"/>
            <person name="Wu L."/>
            <person name="Ma J."/>
        </authorList>
    </citation>
    <scope>NUCLEOTIDE SEQUENCE [LARGE SCALE GENOMIC DNA]</scope>
    <source>
        <strain evidence="1 2">JCM 15672</strain>
    </source>
</reference>
<evidence type="ECO:0000313" key="1">
    <source>
        <dbReference type="EMBL" id="GAA2030460.1"/>
    </source>
</evidence>
<comment type="caution">
    <text evidence="1">The sequence shown here is derived from an EMBL/GenBank/DDBJ whole genome shotgun (WGS) entry which is preliminary data.</text>
</comment>
<gene>
    <name evidence="1" type="ORF">GCM10009819_12750</name>
</gene>
<protein>
    <submittedName>
        <fullName evidence="1">Uncharacterized protein</fullName>
    </submittedName>
</protein>
<dbReference type="Proteomes" id="UP001501196">
    <property type="component" value="Unassembled WGS sequence"/>
</dbReference>
<name>A0ABN2UDN6_9MICO</name>